<comment type="similarity">
    <text evidence="5">Belongs to the YicC/YloC family.</text>
</comment>
<evidence type="ECO:0000256" key="1">
    <source>
        <dbReference type="ARBA" id="ARBA00001968"/>
    </source>
</evidence>
<evidence type="ECO:0000313" key="9">
    <source>
        <dbReference type="Proteomes" id="UP000006048"/>
    </source>
</evidence>
<reference evidence="8 9" key="1">
    <citation type="submission" date="2012-06" db="EMBL/GenBank/DDBJ databases">
        <title>The complete chromosome of genome of Turneriella parva DSM 21527.</title>
        <authorList>
            <consortium name="US DOE Joint Genome Institute (JGI-PGF)"/>
            <person name="Lucas S."/>
            <person name="Han J."/>
            <person name="Lapidus A."/>
            <person name="Bruce D."/>
            <person name="Goodwin L."/>
            <person name="Pitluck S."/>
            <person name="Peters L."/>
            <person name="Kyrpides N."/>
            <person name="Mavromatis K."/>
            <person name="Ivanova N."/>
            <person name="Mikhailova N."/>
            <person name="Chertkov O."/>
            <person name="Detter J.C."/>
            <person name="Tapia R."/>
            <person name="Han C."/>
            <person name="Land M."/>
            <person name="Hauser L."/>
            <person name="Markowitz V."/>
            <person name="Cheng J.-F."/>
            <person name="Hugenholtz P."/>
            <person name="Woyke T."/>
            <person name="Wu D."/>
            <person name="Gronow S."/>
            <person name="Wellnitz S."/>
            <person name="Brambilla E."/>
            <person name="Klenk H.-P."/>
            <person name="Eisen J.A."/>
        </authorList>
    </citation>
    <scope>NUCLEOTIDE SEQUENCE [LARGE SCALE GENOMIC DNA]</scope>
    <source>
        <strain evidence="9">ATCC BAA-1111 / DSM 21527 / NCTC 11395 / H</strain>
    </source>
</reference>
<evidence type="ECO:0000313" key="8">
    <source>
        <dbReference type="EMBL" id="AFM12892.1"/>
    </source>
</evidence>
<dbReference type="RefSeq" id="WP_014803398.1">
    <property type="nucleotide sequence ID" value="NC_018020.1"/>
</dbReference>
<dbReference type="STRING" id="869212.Turpa_2247"/>
<dbReference type="EMBL" id="CP002959">
    <property type="protein sequence ID" value="AFM12892.1"/>
    <property type="molecule type" value="Genomic_DNA"/>
</dbReference>
<dbReference type="InterPro" id="IPR005229">
    <property type="entry name" value="YicC/YloC-like"/>
</dbReference>
<evidence type="ECO:0000256" key="5">
    <source>
        <dbReference type="ARBA" id="ARBA00035648"/>
    </source>
</evidence>
<dbReference type="HOGENOM" id="CLU_076609_1_0_12"/>
<dbReference type="GO" id="GO:0016787">
    <property type="term" value="F:hydrolase activity"/>
    <property type="evidence" value="ECO:0007669"/>
    <property type="project" value="UniProtKB-KW"/>
</dbReference>
<feature type="domain" description="Endoribonuclease YicC-like N-terminal" evidence="6">
    <location>
        <begin position="1"/>
        <end position="147"/>
    </location>
</feature>
<dbReference type="OrthoDB" id="9771229at2"/>
<dbReference type="Pfam" id="PF08340">
    <property type="entry name" value="YicC-like_C"/>
    <property type="match status" value="1"/>
</dbReference>
<dbReference type="AlphaFoldDB" id="I4B6I5"/>
<proteinExistence type="inferred from homology"/>
<protein>
    <recommendedName>
        <fullName evidence="10">YicC-like domain-containing protein</fullName>
    </recommendedName>
</protein>
<evidence type="ECO:0000259" key="6">
    <source>
        <dbReference type="Pfam" id="PF03755"/>
    </source>
</evidence>
<dbReference type="GO" id="GO:0004521">
    <property type="term" value="F:RNA endonuclease activity"/>
    <property type="evidence" value="ECO:0007669"/>
    <property type="project" value="InterPro"/>
</dbReference>
<evidence type="ECO:0008006" key="10">
    <source>
        <dbReference type="Google" id="ProtNLM"/>
    </source>
</evidence>
<dbReference type="PANTHER" id="PTHR30636">
    <property type="entry name" value="UPF0701 PROTEIN YICC"/>
    <property type="match status" value="1"/>
</dbReference>
<gene>
    <name evidence="8" type="ordered locus">Turpa_2247</name>
</gene>
<accession>I4B6I5</accession>
<dbReference type="InterPro" id="IPR013527">
    <property type="entry name" value="YicC-like_N"/>
</dbReference>
<dbReference type="InterPro" id="IPR013551">
    <property type="entry name" value="YicC-like_C"/>
</dbReference>
<feature type="domain" description="Endoribonuclease YicC-like C-terminal" evidence="7">
    <location>
        <begin position="231"/>
        <end position="315"/>
    </location>
</feature>
<keyword evidence="9" id="KW-1185">Reference proteome</keyword>
<evidence type="ECO:0000259" key="7">
    <source>
        <dbReference type="Pfam" id="PF08340"/>
    </source>
</evidence>
<dbReference type="Proteomes" id="UP000006048">
    <property type="component" value="Chromosome"/>
</dbReference>
<evidence type="ECO:0000256" key="2">
    <source>
        <dbReference type="ARBA" id="ARBA00022722"/>
    </source>
</evidence>
<sequence length="315" mass="36459">MQSMTGYGESHFSAEGVQIVCAARSLNSRFLDIELKFPEELAWFRAHAEDIIRARIGRGRVEVSLMSAAPLPADYTFNTDILAQYEKFLASKLGKKKVTLDAREYLHLPGFIERRVKNWRSYQTKFDFHLLRALIKMQRARIAEGRRTTRACLTHLRYLARVQRRIAVLHSQSHRKKLIAVRHRIYTDFFGTPPGDAGLTPNTGRGRGSAEHSRSVRDKVHVANLIWNERKEDILRSVHHDVSEEISRIGMHITRMLEIFKKQESAGRELEFFLQELQREANTIGAKAQDAEINSLTVIMKTEIERLREQVRNLE</sequence>
<evidence type="ECO:0000256" key="3">
    <source>
        <dbReference type="ARBA" id="ARBA00022759"/>
    </source>
</evidence>
<keyword evidence="3" id="KW-0255">Endonuclease</keyword>
<dbReference type="PANTHER" id="PTHR30636:SF3">
    <property type="entry name" value="UPF0701 PROTEIN YICC"/>
    <property type="match status" value="1"/>
</dbReference>
<dbReference type="Pfam" id="PF03755">
    <property type="entry name" value="YicC-like_N"/>
    <property type="match status" value="1"/>
</dbReference>
<comment type="cofactor">
    <cofactor evidence="1">
        <name>a divalent metal cation</name>
        <dbReference type="ChEBI" id="CHEBI:60240"/>
    </cofactor>
</comment>
<name>I4B6I5_TURPD</name>
<evidence type="ECO:0000256" key="4">
    <source>
        <dbReference type="ARBA" id="ARBA00022801"/>
    </source>
</evidence>
<organism evidence="8 9">
    <name type="scientific">Turneriella parva (strain ATCC BAA-1111 / DSM 21527 / NCTC 11395 / H)</name>
    <name type="common">Leptospira parva</name>
    <dbReference type="NCBI Taxonomy" id="869212"/>
    <lineage>
        <taxon>Bacteria</taxon>
        <taxon>Pseudomonadati</taxon>
        <taxon>Spirochaetota</taxon>
        <taxon>Spirochaetia</taxon>
        <taxon>Leptospirales</taxon>
        <taxon>Leptospiraceae</taxon>
        <taxon>Turneriella</taxon>
    </lineage>
</organism>
<keyword evidence="2" id="KW-0540">Nuclease</keyword>
<keyword evidence="4" id="KW-0378">Hydrolase</keyword>
<dbReference type="KEGG" id="tpx:Turpa_2247"/>